<dbReference type="AlphaFoldDB" id="A0AAD7I872"/>
<organism evidence="1 2">
    <name type="scientific">Mycena maculata</name>
    <dbReference type="NCBI Taxonomy" id="230809"/>
    <lineage>
        <taxon>Eukaryota</taxon>
        <taxon>Fungi</taxon>
        <taxon>Dikarya</taxon>
        <taxon>Basidiomycota</taxon>
        <taxon>Agaricomycotina</taxon>
        <taxon>Agaricomycetes</taxon>
        <taxon>Agaricomycetidae</taxon>
        <taxon>Agaricales</taxon>
        <taxon>Marasmiineae</taxon>
        <taxon>Mycenaceae</taxon>
        <taxon>Mycena</taxon>
    </lineage>
</organism>
<evidence type="ECO:0000313" key="2">
    <source>
        <dbReference type="Proteomes" id="UP001215280"/>
    </source>
</evidence>
<dbReference type="EMBL" id="JARJLG010000144">
    <property type="protein sequence ID" value="KAJ7737275.1"/>
    <property type="molecule type" value="Genomic_DNA"/>
</dbReference>
<evidence type="ECO:0000313" key="1">
    <source>
        <dbReference type="EMBL" id="KAJ7737275.1"/>
    </source>
</evidence>
<reference evidence="1" key="1">
    <citation type="submission" date="2023-03" db="EMBL/GenBank/DDBJ databases">
        <title>Massive genome expansion in bonnet fungi (Mycena s.s.) driven by repeated elements and novel gene families across ecological guilds.</title>
        <authorList>
            <consortium name="Lawrence Berkeley National Laboratory"/>
            <person name="Harder C.B."/>
            <person name="Miyauchi S."/>
            <person name="Viragh M."/>
            <person name="Kuo A."/>
            <person name="Thoen E."/>
            <person name="Andreopoulos B."/>
            <person name="Lu D."/>
            <person name="Skrede I."/>
            <person name="Drula E."/>
            <person name="Henrissat B."/>
            <person name="Morin E."/>
            <person name="Kohler A."/>
            <person name="Barry K."/>
            <person name="LaButti K."/>
            <person name="Morin E."/>
            <person name="Salamov A."/>
            <person name="Lipzen A."/>
            <person name="Mereny Z."/>
            <person name="Hegedus B."/>
            <person name="Baldrian P."/>
            <person name="Stursova M."/>
            <person name="Weitz H."/>
            <person name="Taylor A."/>
            <person name="Grigoriev I.V."/>
            <person name="Nagy L.G."/>
            <person name="Martin F."/>
            <person name="Kauserud H."/>
        </authorList>
    </citation>
    <scope>NUCLEOTIDE SEQUENCE</scope>
    <source>
        <strain evidence="1">CBHHK188m</strain>
    </source>
</reference>
<keyword evidence="2" id="KW-1185">Reference proteome</keyword>
<gene>
    <name evidence="1" type="ORF">DFH07DRAFT_779421</name>
</gene>
<sequence>MAVAAPVGPQLKSRELKMQGWWAANTISFTPTSASIGETPTRWNKIPRASKIRPTGGGGYCGRERKTELLRLKSSSLSELGRSRAVGERLWRTSGLRKWAHTELNDRWSRRLSTHASEFQGVTNRVPDTWEDAERISEARNNPTSGLEGDIPIGKPYRKPVECAVAQHCTISLAAIECRGGSRPCTSQSHDGPKLRKRIPPSTKILGSSICRDFLVRRLA</sequence>
<protein>
    <submittedName>
        <fullName evidence="1">Uncharacterized protein</fullName>
    </submittedName>
</protein>
<accession>A0AAD7I872</accession>
<name>A0AAD7I872_9AGAR</name>
<proteinExistence type="predicted"/>
<dbReference type="Proteomes" id="UP001215280">
    <property type="component" value="Unassembled WGS sequence"/>
</dbReference>
<comment type="caution">
    <text evidence="1">The sequence shown here is derived from an EMBL/GenBank/DDBJ whole genome shotgun (WGS) entry which is preliminary data.</text>
</comment>